<evidence type="ECO:0000259" key="1">
    <source>
        <dbReference type="Pfam" id="PF04954"/>
    </source>
</evidence>
<organism evidence="3 4">
    <name type="scientific">Brachybacterium hainanense</name>
    <dbReference type="NCBI Taxonomy" id="1541174"/>
    <lineage>
        <taxon>Bacteria</taxon>
        <taxon>Bacillati</taxon>
        <taxon>Actinomycetota</taxon>
        <taxon>Actinomycetes</taxon>
        <taxon>Micrococcales</taxon>
        <taxon>Dermabacteraceae</taxon>
        <taxon>Brachybacterium</taxon>
    </lineage>
</organism>
<keyword evidence="4" id="KW-1185">Reference proteome</keyword>
<dbReference type="RefSeq" id="WP_376977610.1">
    <property type="nucleotide sequence ID" value="NZ_JBHLSV010000002.1"/>
</dbReference>
<evidence type="ECO:0000313" key="4">
    <source>
        <dbReference type="Proteomes" id="UP001589793"/>
    </source>
</evidence>
<dbReference type="CDD" id="cd06193">
    <property type="entry name" value="siderophore_interacting"/>
    <property type="match status" value="1"/>
</dbReference>
<accession>A0ABV6R7V7</accession>
<comment type="caution">
    <text evidence="3">The sequence shown here is derived from an EMBL/GenBank/DDBJ whole genome shotgun (WGS) entry which is preliminary data.</text>
</comment>
<dbReference type="PANTHER" id="PTHR30157:SF0">
    <property type="entry name" value="NADPH-DEPENDENT FERRIC-CHELATE REDUCTASE"/>
    <property type="match status" value="1"/>
</dbReference>
<dbReference type="Proteomes" id="UP001589793">
    <property type="component" value="Unassembled WGS sequence"/>
</dbReference>
<dbReference type="Gene3D" id="2.40.30.10">
    <property type="entry name" value="Translation factors"/>
    <property type="match status" value="1"/>
</dbReference>
<dbReference type="Pfam" id="PF04954">
    <property type="entry name" value="SIP"/>
    <property type="match status" value="1"/>
</dbReference>
<sequence>MTPDPTLAPRISAPRRGLNGAIMKAWRAQDLRLRISDRQEVSEHFLRLQVTLGDLLQREAVYPTYWLRLWFAGPDGRGHQRGYTLVDPAPASGTAWIEFYLHAGIASDWARGARIGDEIDASILNSRSPVASDPPHLLMVGDGASVPAIADTLRRVPEIPATVLLERGYADDEQVLPLPRRADAPVTWFDRDGSIEEAALAAAASAPEGTSFFVSLESAPTRRIGSALRRRLGVPKEQVHALAYWKRT</sequence>
<name>A0ABV6R7V7_9MICO</name>
<gene>
    <name evidence="3" type="ORF">ACFFF6_01655</name>
</gene>
<dbReference type="PANTHER" id="PTHR30157">
    <property type="entry name" value="FERRIC REDUCTASE, NADPH-DEPENDENT"/>
    <property type="match status" value="1"/>
</dbReference>
<dbReference type="InterPro" id="IPR013113">
    <property type="entry name" value="SIP_FAD-bd"/>
</dbReference>
<dbReference type="Gene3D" id="3.40.50.80">
    <property type="entry name" value="Nucleotide-binding domain of ferredoxin-NADP reductase (FNR) module"/>
    <property type="match status" value="1"/>
</dbReference>
<dbReference type="InterPro" id="IPR017938">
    <property type="entry name" value="Riboflavin_synthase-like_b-brl"/>
</dbReference>
<dbReference type="SUPFAM" id="SSF63380">
    <property type="entry name" value="Riboflavin synthase domain-like"/>
    <property type="match status" value="1"/>
</dbReference>
<feature type="domain" description="SIP-like Rossmann fold" evidence="1">
    <location>
        <begin position="135"/>
        <end position="247"/>
    </location>
</feature>
<reference evidence="3 4" key="1">
    <citation type="submission" date="2024-09" db="EMBL/GenBank/DDBJ databases">
        <authorList>
            <person name="Sun Q."/>
            <person name="Mori K."/>
        </authorList>
    </citation>
    <scope>NUCLEOTIDE SEQUENCE [LARGE SCALE GENOMIC DNA]</scope>
    <source>
        <strain evidence="3 4">CICC 10874</strain>
    </source>
</reference>
<dbReference type="InterPro" id="IPR007037">
    <property type="entry name" value="SIP_rossman_dom"/>
</dbReference>
<dbReference type="Pfam" id="PF08021">
    <property type="entry name" value="FAD_binding_9"/>
    <property type="match status" value="1"/>
</dbReference>
<protein>
    <submittedName>
        <fullName evidence="3">Siderophore-interacting protein</fullName>
    </submittedName>
</protein>
<feature type="domain" description="Siderophore-interacting FAD-binding" evidence="2">
    <location>
        <begin position="68"/>
        <end position="120"/>
    </location>
</feature>
<proteinExistence type="predicted"/>
<dbReference type="EMBL" id="JBHLSV010000002">
    <property type="protein sequence ID" value="MFC0672654.1"/>
    <property type="molecule type" value="Genomic_DNA"/>
</dbReference>
<evidence type="ECO:0000313" key="3">
    <source>
        <dbReference type="EMBL" id="MFC0672654.1"/>
    </source>
</evidence>
<evidence type="ECO:0000259" key="2">
    <source>
        <dbReference type="Pfam" id="PF08021"/>
    </source>
</evidence>
<dbReference type="InterPro" id="IPR039374">
    <property type="entry name" value="SIP_fam"/>
</dbReference>
<dbReference type="InterPro" id="IPR039261">
    <property type="entry name" value="FNR_nucleotide-bd"/>
</dbReference>